<dbReference type="Proteomes" id="UP000681722">
    <property type="component" value="Unassembled WGS sequence"/>
</dbReference>
<sequence length="164" mass="18450">MHALTYYSSNKNKFRLRATIDHLPKTRSNAGDKVTLTNFEDDQTLQCGNHYDRSKVVAVNPRLFGVSDSDWINKYKDAEPNSIPWCGKQIRLTVNGGKYNKVFTIADTCQPCAGKKCDGAPKCDYDNVIDFATEQNVREIIKAITGENDDGLVNTNKVSWQILN</sequence>
<dbReference type="CDD" id="cd22191">
    <property type="entry name" value="DPBB_RlpA_EXP_N-like"/>
    <property type="match status" value="1"/>
</dbReference>
<name>A0A814NW99_9BILA</name>
<comment type="caution">
    <text evidence="1">The sequence shown here is derived from an EMBL/GenBank/DDBJ whole genome shotgun (WGS) entry which is preliminary data.</text>
</comment>
<organism evidence="1 3">
    <name type="scientific">Didymodactylos carnosus</name>
    <dbReference type="NCBI Taxonomy" id="1234261"/>
    <lineage>
        <taxon>Eukaryota</taxon>
        <taxon>Metazoa</taxon>
        <taxon>Spiralia</taxon>
        <taxon>Gnathifera</taxon>
        <taxon>Rotifera</taxon>
        <taxon>Eurotatoria</taxon>
        <taxon>Bdelloidea</taxon>
        <taxon>Philodinida</taxon>
        <taxon>Philodinidae</taxon>
        <taxon>Didymodactylos</taxon>
    </lineage>
</organism>
<evidence type="ECO:0000313" key="2">
    <source>
        <dbReference type="EMBL" id="CAF3862431.1"/>
    </source>
</evidence>
<dbReference type="AlphaFoldDB" id="A0A814NW99"/>
<dbReference type="InterPro" id="IPR036908">
    <property type="entry name" value="RlpA-like_sf"/>
</dbReference>
<gene>
    <name evidence="1" type="ORF">GPM918_LOCUS18568</name>
    <name evidence="2" type="ORF">SRO942_LOCUS18565</name>
</gene>
<protein>
    <submittedName>
        <fullName evidence="1">Uncharacterized protein</fullName>
    </submittedName>
</protein>
<evidence type="ECO:0000313" key="1">
    <source>
        <dbReference type="EMBL" id="CAF1097276.1"/>
    </source>
</evidence>
<reference evidence="1" key="1">
    <citation type="submission" date="2021-02" db="EMBL/GenBank/DDBJ databases">
        <authorList>
            <person name="Nowell W R."/>
        </authorList>
    </citation>
    <scope>NUCLEOTIDE SEQUENCE</scope>
</reference>
<dbReference type="Gene3D" id="2.40.40.10">
    <property type="entry name" value="RlpA-like domain"/>
    <property type="match status" value="1"/>
</dbReference>
<dbReference type="Proteomes" id="UP000663829">
    <property type="component" value="Unassembled WGS sequence"/>
</dbReference>
<proteinExistence type="predicted"/>
<accession>A0A814NW99</accession>
<dbReference type="EMBL" id="CAJNOQ010005394">
    <property type="protein sequence ID" value="CAF1097276.1"/>
    <property type="molecule type" value="Genomic_DNA"/>
</dbReference>
<keyword evidence="3" id="KW-1185">Reference proteome</keyword>
<dbReference type="EMBL" id="CAJOBC010005394">
    <property type="protein sequence ID" value="CAF3862431.1"/>
    <property type="molecule type" value="Genomic_DNA"/>
</dbReference>
<evidence type="ECO:0000313" key="3">
    <source>
        <dbReference type="Proteomes" id="UP000663829"/>
    </source>
</evidence>
<dbReference type="SUPFAM" id="SSF50685">
    <property type="entry name" value="Barwin-like endoglucanases"/>
    <property type="match status" value="1"/>
</dbReference>